<evidence type="ECO:0000256" key="10">
    <source>
        <dbReference type="ARBA" id="ARBA00023136"/>
    </source>
</evidence>
<sequence>MDLFNAFTILIVLSAAFGYINHRYLKLPTTIGLMIISLVMSLGIVILGTFSKSLYAQLVGMIKSVDFNKVLMEIMLSFLLFAGALHVDVKTLAKERNPIMVFATLGVLTSTFIVGSLMYYVFQLLGTPIDYIYCLLFGSLISPTDPIAVLAILKKATVPKKLEVKISGESLFNDGVAVVIFLSIFEMADKGIDKIGASDILFLFVTEAGGGALFGLLLGYVGYILLKSIDSYIEEVLITLALVMGGYAFSSFIHISGPLAVVVAGLVMSDRARMFAMSDITRQYVDMFWEILDEVFNAVLFILIGLEVLVISFNQSYIIAGVIAIVVVLVSRFISVGIPISLMKLKRSFIPRTIQILTWGGLRGGISVALALSLTDKMHREEFVTITYIVVVFSIIVQGLTIGKLVQGVKEEDTEDIPSGH</sequence>
<feature type="domain" description="Cation/H+ exchanger transmembrane" evidence="13">
    <location>
        <begin position="12"/>
        <end position="406"/>
    </location>
</feature>
<keyword evidence="5" id="KW-1003">Cell membrane</keyword>
<feature type="transmembrane region" description="Helical" evidence="12">
    <location>
        <begin position="354"/>
        <end position="374"/>
    </location>
</feature>
<evidence type="ECO:0000256" key="6">
    <source>
        <dbReference type="ARBA" id="ARBA00022692"/>
    </source>
</evidence>
<keyword evidence="15" id="KW-1185">Reference proteome</keyword>
<dbReference type="Gene3D" id="6.10.140.1330">
    <property type="match status" value="1"/>
</dbReference>
<comment type="similarity">
    <text evidence="2">Belongs to the monovalent cation:proton antiporter 1 (CPA1) transporter (TC 2.A.36) family.</text>
</comment>
<dbReference type="Pfam" id="PF00999">
    <property type="entry name" value="Na_H_Exchanger"/>
    <property type="match status" value="1"/>
</dbReference>
<feature type="transmembrane region" description="Helical" evidence="12">
    <location>
        <begin position="171"/>
        <end position="188"/>
    </location>
</feature>
<dbReference type="GO" id="GO:0015386">
    <property type="term" value="F:potassium:proton antiporter activity"/>
    <property type="evidence" value="ECO:0007669"/>
    <property type="project" value="TreeGrafter"/>
</dbReference>
<feature type="transmembrane region" description="Helical" evidence="12">
    <location>
        <begin position="386"/>
        <end position="406"/>
    </location>
</feature>
<feature type="transmembrane region" description="Helical" evidence="12">
    <location>
        <begin position="200"/>
        <end position="226"/>
    </location>
</feature>
<dbReference type="GO" id="GO:0005886">
    <property type="term" value="C:plasma membrane"/>
    <property type="evidence" value="ECO:0007669"/>
    <property type="project" value="UniProtKB-SubCell"/>
</dbReference>
<feature type="transmembrane region" description="Helical" evidence="12">
    <location>
        <begin position="28"/>
        <end position="50"/>
    </location>
</feature>
<dbReference type="RefSeq" id="WP_002701630.1">
    <property type="nucleotide sequence ID" value="NZ_AAWS01000039.1"/>
</dbReference>
<name>A1ZU73_MICM2</name>
<accession>A1ZU73</accession>
<evidence type="ECO:0000256" key="2">
    <source>
        <dbReference type="ARBA" id="ARBA00007367"/>
    </source>
</evidence>
<feature type="transmembrane region" description="Helical" evidence="12">
    <location>
        <begin position="99"/>
        <end position="122"/>
    </location>
</feature>
<organism evidence="14 15">
    <name type="scientific">Microscilla marina ATCC 23134</name>
    <dbReference type="NCBI Taxonomy" id="313606"/>
    <lineage>
        <taxon>Bacteria</taxon>
        <taxon>Pseudomonadati</taxon>
        <taxon>Bacteroidota</taxon>
        <taxon>Cytophagia</taxon>
        <taxon>Cytophagales</taxon>
        <taxon>Microscillaceae</taxon>
        <taxon>Microscilla</taxon>
    </lineage>
</organism>
<keyword evidence="9" id="KW-0406">Ion transport</keyword>
<feature type="transmembrane region" description="Helical" evidence="12">
    <location>
        <begin position="238"/>
        <end position="267"/>
    </location>
</feature>
<keyword evidence="7 12" id="KW-1133">Transmembrane helix</keyword>
<dbReference type="InterPro" id="IPR006153">
    <property type="entry name" value="Cation/H_exchanger_TM"/>
</dbReference>
<feature type="transmembrane region" description="Helical" evidence="12">
    <location>
        <begin position="288"/>
        <end position="311"/>
    </location>
</feature>
<comment type="subcellular location">
    <subcellularLocation>
        <location evidence="1">Cell membrane</location>
        <topology evidence="1">Multi-pass membrane protein</topology>
    </subcellularLocation>
</comment>
<gene>
    <name evidence="14" type="ORF">M23134_06392</name>
</gene>
<feature type="transmembrane region" description="Helical" evidence="12">
    <location>
        <begin position="70"/>
        <end position="87"/>
    </location>
</feature>
<keyword evidence="3" id="KW-0813">Transport</keyword>
<keyword evidence="6 12" id="KW-0812">Transmembrane</keyword>
<protein>
    <submittedName>
        <fullName evidence="14">Sodium/hydrogen exchanger</fullName>
    </submittedName>
</protein>
<evidence type="ECO:0000256" key="4">
    <source>
        <dbReference type="ARBA" id="ARBA00022449"/>
    </source>
</evidence>
<dbReference type="GO" id="GO:0015385">
    <property type="term" value="F:sodium:proton antiporter activity"/>
    <property type="evidence" value="ECO:0007669"/>
    <property type="project" value="InterPro"/>
</dbReference>
<evidence type="ECO:0000256" key="5">
    <source>
        <dbReference type="ARBA" id="ARBA00022475"/>
    </source>
</evidence>
<dbReference type="AlphaFoldDB" id="A1ZU73"/>
<evidence type="ECO:0000256" key="11">
    <source>
        <dbReference type="ARBA" id="ARBA00023201"/>
    </source>
</evidence>
<evidence type="ECO:0000313" key="15">
    <source>
        <dbReference type="Proteomes" id="UP000004095"/>
    </source>
</evidence>
<dbReference type="Proteomes" id="UP000004095">
    <property type="component" value="Unassembled WGS sequence"/>
</dbReference>
<evidence type="ECO:0000256" key="1">
    <source>
        <dbReference type="ARBA" id="ARBA00004651"/>
    </source>
</evidence>
<dbReference type="GO" id="GO:0051453">
    <property type="term" value="P:regulation of intracellular pH"/>
    <property type="evidence" value="ECO:0007669"/>
    <property type="project" value="TreeGrafter"/>
</dbReference>
<evidence type="ECO:0000256" key="9">
    <source>
        <dbReference type="ARBA" id="ARBA00023065"/>
    </source>
</evidence>
<evidence type="ECO:0000256" key="7">
    <source>
        <dbReference type="ARBA" id="ARBA00022989"/>
    </source>
</evidence>
<evidence type="ECO:0000259" key="13">
    <source>
        <dbReference type="Pfam" id="PF00999"/>
    </source>
</evidence>
<evidence type="ECO:0000313" key="14">
    <source>
        <dbReference type="EMBL" id="EAY26044.1"/>
    </source>
</evidence>
<evidence type="ECO:0000256" key="12">
    <source>
        <dbReference type="SAM" id="Phobius"/>
    </source>
</evidence>
<feature type="transmembrane region" description="Helical" evidence="12">
    <location>
        <begin position="317"/>
        <end position="342"/>
    </location>
</feature>
<evidence type="ECO:0000256" key="8">
    <source>
        <dbReference type="ARBA" id="ARBA00023053"/>
    </source>
</evidence>
<proteinExistence type="inferred from homology"/>
<evidence type="ECO:0000256" key="3">
    <source>
        <dbReference type="ARBA" id="ARBA00022448"/>
    </source>
</evidence>
<dbReference type="InterPro" id="IPR018422">
    <property type="entry name" value="Cation/H_exchanger_CPA1"/>
</dbReference>
<dbReference type="PANTHER" id="PTHR10110">
    <property type="entry name" value="SODIUM/HYDROGEN EXCHANGER"/>
    <property type="match status" value="1"/>
</dbReference>
<reference evidence="14 15" key="1">
    <citation type="submission" date="2007-01" db="EMBL/GenBank/DDBJ databases">
        <authorList>
            <person name="Haygood M."/>
            <person name="Podell S."/>
            <person name="Anderson C."/>
            <person name="Hopkinson B."/>
            <person name="Roe K."/>
            <person name="Barbeau K."/>
            <person name="Gaasterland T."/>
            <person name="Ferriera S."/>
            <person name="Johnson J."/>
            <person name="Kravitz S."/>
            <person name="Beeson K."/>
            <person name="Sutton G."/>
            <person name="Rogers Y.-H."/>
            <person name="Friedman R."/>
            <person name="Frazier M."/>
            <person name="Venter J.C."/>
        </authorList>
    </citation>
    <scope>NUCLEOTIDE SEQUENCE [LARGE SCALE GENOMIC DNA]</scope>
    <source>
        <strain evidence="14 15">ATCC 23134</strain>
    </source>
</reference>
<comment type="caution">
    <text evidence="14">The sequence shown here is derived from an EMBL/GenBank/DDBJ whole genome shotgun (WGS) entry which is preliminary data.</text>
</comment>
<dbReference type="OrthoDB" id="9774146at2"/>
<keyword evidence="4" id="KW-0050">Antiport</keyword>
<keyword evidence="11" id="KW-0739">Sodium transport</keyword>
<dbReference type="eggNOG" id="COG0025">
    <property type="taxonomic scope" value="Bacteria"/>
</dbReference>
<dbReference type="GO" id="GO:0098719">
    <property type="term" value="P:sodium ion import across plasma membrane"/>
    <property type="evidence" value="ECO:0007669"/>
    <property type="project" value="TreeGrafter"/>
</dbReference>
<dbReference type="EMBL" id="AAWS01000039">
    <property type="protein sequence ID" value="EAY26044.1"/>
    <property type="molecule type" value="Genomic_DNA"/>
</dbReference>
<keyword evidence="10 12" id="KW-0472">Membrane</keyword>
<keyword evidence="8" id="KW-0915">Sodium</keyword>
<dbReference type="PANTHER" id="PTHR10110:SF195">
    <property type="entry name" value="NA(+)_H(+) ANTIPORTER NHAS2"/>
    <property type="match status" value="1"/>
</dbReference>
<feature type="transmembrane region" description="Helical" evidence="12">
    <location>
        <begin position="131"/>
        <end position="151"/>
    </location>
</feature>